<feature type="compositionally biased region" description="Basic and acidic residues" evidence="1">
    <location>
        <begin position="1"/>
        <end position="14"/>
    </location>
</feature>
<evidence type="ECO:0000313" key="3">
    <source>
        <dbReference type="Proteomes" id="UP000271227"/>
    </source>
</evidence>
<dbReference type="RefSeq" id="WP_147453461.1">
    <property type="nucleotide sequence ID" value="NZ_REFR01000009.1"/>
</dbReference>
<name>A0A3M0CTH9_9PROT</name>
<accession>A0A3M0CTH9</accession>
<dbReference type="EMBL" id="REFR01000009">
    <property type="protein sequence ID" value="RMB12357.1"/>
    <property type="molecule type" value="Genomic_DNA"/>
</dbReference>
<keyword evidence="3" id="KW-1185">Reference proteome</keyword>
<sequence>MTKKDSTKKNSQESKKKKTQQGGVMSGDKTMRRLIIGTLAAGGAFQLNGWQAQAHGNRSSHDLAALRSDLFMPSDYVAFRQQMTAPTAPETVALMRLYRDRANLGTRDGEKMASLQRDTRAFEDSLRLRETSRQAMLLVKAGKTDAAVAAIEGEGHPEKVAFEYLWTITDIVYLNQQGNDLTNENERELLAISKAAMAFNERTLKSLGAKDNTVLDEALMLRIAEIYHNIASYMIPDIGEMSDRALKMGYQAAKMGLETRQMMTSDQAKEIMIAKWTLARYEGLRGRTERATDLYNQSIREAEALKDEAGVAWGRFGLAELDARSRGNKIRRAEVAELADLPRGDSDDPRVELLRLAIDRLQ</sequence>
<protein>
    <submittedName>
        <fullName evidence="2">Uncharacterized protein</fullName>
    </submittedName>
</protein>
<proteinExistence type="predicted"/>
<reference evidence="2 3" key="1">
    <citation type="submission" date="2018-10" db="EMBL/GenBank/DDBJ databases">
        <title>Genomic Encyclopedia of Archaeal and Bacterial Type Strains, Phase II (KMG-II): from individual species to whole genera.</title>
        <authorList>
            <person name="Goeker M."/>
        </authorList>
    </citation>
    <scope>NUCLEOTIDE SEQUENCE [LARGE SCALE GENOMIC DNA]</scope>
    <source>
        <strain evidence="2 3">DSM 25217</strain>
    </source>
</reference>
<dbReference type="AlphaFoldDB" id="A0A3M0CTH9"/>
<evidence type="ECO:0000313" key="2">
    <source>
        <dbReference type="EMBL" id="RMB12357.1"/>
    </source>
</evidence>
<comment type="caution">
    <text evidence="2">The sequence shown here is derived from an EMBL/GenBank/DDBJ whole genome shotgun (WGS) entry which is preliminary data.</text>
</comment>
<evidence type="ECO:0000256" key="1">
    <source>
        <dbReference type="SAM" id="MobiDB-lite"/>
    </source>
</evidence>
<gene>
    <name evidence="2" type="ORF">BXY39_0853</name>
</gene>
<dbReference type="InParanoid" id="A0A3M0CTH9"/>
<organism evidence="2 3">
    <name type="scientific">Eilatimonas milleporae</name>
    <dbReference type="NCBI Taxonomy" id="911205"/>
    <lineage>
        <taxon>Bacteria</taxon>
        <taxon>Pseudomonadati</taxon>
        <taxon>Pseudomonadota</taxon>
        <taxon>Alphaproteobacteria</taxon>
        <taxon>Kordiimonadales</taxon>
        <taxon>Kordiimonadaceae</taxon>
        <taxon>Eilatimonas</taxon>
    </lineage>
</organism>
<feature type="region of interest" description="Disordered" evidence="1">
    <location>
        <begin position="1"/>
        <end position="28"/>
    </location>
</feature>
<dbReference type="Proteomes" id="UP000271227">
    <property type="component" value="Unassembled WGS sequence"/>
</dbReference>